<evidence type="ECO:0000313" key="3">
    <source>
        <dbReference type="Proteomes" id="UP000192284"/>
    </source>
</evidence>
<dbReference type="InterPro" id="IPR051021">
    <property type="entry name" value="Mito_Ser/Thr_phosphatase"/>
</dbReference>
<dbReference type="GO" id="GO:0016787">
    <property type="term" value="F:hydrolase activity"/>
    <property type="evidence" value="ECO:0007669"/>
    <property type="project" value="UniProtKB-KW"/>
</dbReference>
<dbReference type="PANTHER" id="PTHR20935:SF1">
    <property type="entry name" value="SLL1549 PROTEIN"/>
    <property type="match status" value="1"/>
</dbReference>
<proteinExistence type="predicted"/>
<evidence type="ECO:0000256" key="1">
    <source>
        <dbReference type="ARBA" id="ARBA00022801"/>
    </source>
</evidence>
<dbReference type="RefSeq" id="WP_083115219.1">
    <property type="nucleotide sequence ID" value="NZ_JACKTS010000023.1"/>
</dbReference>
<dbReference type="Gene3D" id="3.40.50.1240">
    <property type="entry name" value="Phosphoglycerate mutase-like"/>
    <property type="match status" value="1"/>
</dbReference>
<dbReference type="SMART" id="SM00855">
    <property type="entry name" value="PGAM"/>
    <property type="match status" value="1"/>
</dbReference>
<dbReference type="SUPFAM" id="SSF53254">
    <property type="entry name" value="Phosphoglycerate mutase-like"/>
    <property type="match status" value="1"/>
</dbReference>
<reference evidence="2 3" key="1">
    <citation type="submission" date="2017-02" db="EMBL/GenBank/DDBJ databases">
        <title>The new phylogeny of genus Mycobacterium.</title>
        <authorList>
            <person name="Tortoli E."/>
            <person name="Trovato A."/>
            <person name="Cirillo D.M."/>
        </authorList>
    </citation>
    <scope>NUCLEOTIDE SEQUENCE [LARGE SCALE GENOMIC DNA]</scope>
    <source>
        <strain evidence="2 3">DSM 45057</strain>
    </source>
</reference>
<dbReference type="AlphaFoldDB" id="A0A1W9ZHY1"/>
<dbReference type="InterPro" id="IPR013078">
    <property type="entry name" value="His_Pase_superF_clade-1"/>
</dbReference>
<organism evidence="2 3">
    <name type="scientific">Mycobacterium angelicum</name>
    <dbReference type="NCBI Taxonomy" id="470074"/>
    <lineage>
        <taxon>Bacteria</taxon>
        <taxon>Bacillati</taxon>
        <taxon>Actinomycetota</taxon>
        <taxon>Actinomycetes</taxon>
        <taxon>Mycobacteriales</taxon>
        <taxon>Mycobacteriaceae</taxon>
        <taxon>Mycobacterium</taxon>
    </lineage>
</organism>
<protein>
    <recommendedName>
        <fullName evidence="4">Phosphohistidine phosphatase</fullName>
    </recommendedName>
</protein>
<dbReference type="PANTHER" id="PTHR20935">
    <property type="entry name" value="PHOSPHOGLYCERATE MUTASE-RELATED"/>
    <property type="match status" value="1"/>
</dbReference>
<dbReference type="InterPro" id="IPR029033">
    <property type="entry name" value="His_PPase_superfam"/>
</dbReference>
<dbReference type="CDD" id="cd07067">
    <property type="entry name" value="HP_PGM_like"/>
    <property type="match status" value="1"/>
</dbReference>
<keyword evidence="3" id="KW-1185">Reference proteome</keyword>
<keyword evidence="1" id="KW-0378">Hydrolase</keyword>
<dbReference type="Proteomes" id="UP000192284">
    <property type="component" value="Unassembled WGS sequence"/>
</dbReference>
<evidence type="ECO:0008006" key="4">
    <source>
        <dbReference type="Google" id="ProtNLM"/>
    </source>
</evidence>
<accession>A0A1W9ZHY1</accession>
<name>A0A1W9ZHY1_MYCAN</name>
<evidence type="ECO:0000313" key="2">
    <source>
        <dbReference type="EMBL" id="ORA15741.1"/>
    </source>
</evidence>
<gene>
    <name evidence="2" type="ORF">BST12_21570</name>
</gene>
<sequence length="170" mass="18308">MNEQQRTLVLMRHAKSAYPEDVADHERPLAPRGTREAGLAGDWLRANLSPIDLVLCSTATRARETLACSGIDAPLRYVQRLYGAAPGTVIEEINGVPDEVKTLLVIGHEPTMSSVAIILAGAEGTDTAAVDRIARKFPTSGLAVLRVSGGWEELEPSTAALVEFHVPREE</sequence>
<dbReference type="Pfam" id="PF00300">
    <property type="entry name" value="His_Phos_1"/>
    <property type="match status" value="1"/>
</dbReference>
<comment type="caution">
    <text evidence="2">The sequence shown here is derived from an EMBL/GenBank/DDBJ whole genome shotgun (WGS) entry which is preliminary data.</text>
</comment>
<dbReference type="EMBL" id="MVHE01000048">
    <property type="protein sequence ID" value="ORA15741.1"/>
    <property type="molecule type" value="Genomic_DNA"/>
</dbReference>